<dbReference type="PANTHER" id="PTHR31602:SF42">
    <property type="entry name" value="GROWTH-REGULATING FACTOR 2"/>
    <property type="match status" value="1"/>
</dbReference>
<feature type="short sequence motif" description="Bipartite nuclear localization signal" evidence="4">
    <location>
        <begin position="228"/>
        <end position="238"/>
    </location>
</feature>
<evidence type="ECO:0000313" key="10">
    <source>
        <dbReference type="Proteomes" id="UP000604825"/>
    </source>
</evidence>
<dbReference type="GO" id="GO:0032502">
    <property type="term" value="P:developmental process"/>
    <property type="evidence" value="ECO:0007669"/>
    <property type="project" value="InterPro"/>
</dbReference>
<comment type="function">
    <text evidence="5">Transcription activator.</text>
</comment>
<dbReference type="EMBL" id="CAJGYO010000001">
    <property type="protein sequence ID" value="CAD6206507.1"/>
    <property type="molecule type" value="Genomic_DNA"/>
</dbReference>
<dbReference type="PANTHER" id="PTHR31602">
    <property type="entry name" value="GROWTH-REGULATING FACTOR 5"/>
    <property type="match status" value="1"/>
</dbReference>
<evidence type="ECO:0000256" key="2">
    <source>
        <dbReference type="ARBA" id="ARBA00008122"/>
    </source>
</evidence>
<comment type="similarity">
    <text evidence="2 5">Belongs to the GRF family.</text>
</comment>
<dbReference type="SMART" id="SM00951">
    <property type="entry name" value="QLQ"/>
    <property type="match status" value="1"/>
</dbReference>
<dbReference type="AlphaFoldDB" id="A0A811MME8"/>
<dbReference type="GO" id="GO:0006355">
    <property type="term" value="P:regulation of DNA-templated transcription"/>
    <property type="evidence" value="ECO:0007669"/>
    <property type="project" value="InterPro"/>
</dbReference>
<comment type="domain">
    <text evidence="5">The QLQ domain and WRC domain may be involved in protein-protein interaction and DNA-binding, respectively.</text>
</comment>
<dbReference type="GO" id="GO:0005634">
    <property type="term" value="C:nucleus"/>
    <property type="evidence" value="ECO:0007669"/>
    <property type="project" value="UniProtKB-SubCell"/>
</dbReference>
<dbReference type="Pfam" id="PF08880">
    <property type="entry name" value="QLQ"/>
    <property type="match status" value="1"/>
</dbReference>
<dbReference type="GO" id="GO:0005524">
    <property type="term" value="F:ATP binding"/>
    <property type="evidence" value="ECO:0007669"/>
    <property type="project" value="UniProtKB-UniRule"/>
</dbReference>
<evidence type="ECO:0000259" key="8">
    <source>
        <dbReference type="PROSITE" id="PS51667"/>
    </source>
</evidence>
<dbReference type="InterPro" id="IPR014977">
    <property type="entry name" value="WRC_dom"/>
</dbReference>
<dbReference type="OrthoDB" id="1927209at2759"/>
<reference evidence="9" key="1">
    <citation type="submission" date="2020-10" db="EMBL/GenBank/DDBJ databases">
        <authorList>
            <person name="Han B."/>
            <person name="Lu T."/>
            <person name="Zhao Q."/>
            <person name="Huang X."/>
            <person name="Zhao Y."/>
        </authorList>
    </citation>
    <scope>NUCLEOTIDE SEQUENCE</scope>
</reference>
<proteinExistence type="inferred from homology"/>
<sequence>MDLMGGVVMDAGGGGASELGLLGGGSSSRLLKHGRGNAAAGGEDHGWGSGGRAKQARTTASVVAGDVVEAAKAAAPFLLGSCSPGHGGEQMLSFSSAAAAASSCASNAAAAAAVAVDGGAMPMYYPLYYGTPASCSGLSSVSLSTSMQGAMARVRGPFTPSQWMELEHQVLIYKYLAANSPIPHSLLIPIRRSLASSPYPPSYFGTSTLGWGSFQLGYSGNADLEPGRCRRTDGKKWRCSRDAVAEQKYCERHMNRGRHRSRKHVEGQPGHAAKAMSAVAAAAGTQPAALAGAGATAAGLTVNQHQQPAKSYATGATDPCSLQYNRELVNKQNESENMQDSDNFSMLTSMTTGNTGSVFPFSKQNNPFEVTSSRPEFGLVSSDSLMSSPHSSLENVNLLSSQSLNEHQSSASLQHFVDWPRTPAQGGLSWPEAEDMQAQRSQLSISAPMASSELSSASTSPIHEKLMLSPLKLSREYSPTGLSIAANRDEVSQLEATWATMFRDSSMGGPLGEVLTKNGNVEAKNYLSAPLNLLTDYWDSSHGMESSPVGVLQKTAFGSVSSSTGSSPRIESHGAYDGISNLRDDLGSIVGNCARSLLLGFRLLGGTKGKFWMRRPSAGGWGGGGRVI</sequence>
<evidence type="ECO:0000256" key="4">
    <source>
        <dbReference type="PROSITE-ProRule" id="PRU01002"/>
    </source>
</evidence>
<organism evidence="9 10">
    <name type="scientific">Miscanthus lutarioriparius</name>
    <dbReference type="NCBI Taxonomy" id="422564"/>
    <lineage>
        <taxon>Eukaryota</taxon>
        <taxon>Viridiplantae</taxon>
        <taxon>Streptophyta</taxon>
        <taxon>Embryophyta</taxon>
        <taxon>Tracheophyta</taxon>
        <taxon>Spermatophyta</taxon>
        <taxon>Magnoliopsida</taxon>
        <taxon>Liliopsida</taxon>
        <taxon>Poales</taxon>
        <taxon>Poaceae</taxon>
        <taxon>PACMAD clade</taxon>
        <taxon>Panicoideae</taxon>
        <taxon>Andropogonodae</taxon>
        <taxon>Andropogoneae</taxon>
        <taxon>Saccharinae</taxon>
        <taxon>Miscanthus</taxon>
    </lineage>
</organism>
<name>A0A811MME8_9POAL</name>
<dbReference type="Proteomes" id="UP000604825">
    <property type="component" value="Unassembled WGS sequence"/>
</dbReference>
<protein>
    <recommendedName>
        <fullName evidence="5">Growth-regulating factor</fullName>
    </recommendedName>
</protein>
<feature type="short sequence motif" description="Bipartite nuclear localization signal" evidence="4">
    <location>
        <begin position="256"/>
        <end position="263"/>
    </location>
</feature>
<dbReference type="PROSITE" id="PS51667">
    <property type="entry name" value="WRC"/>
    <property type="match status" value="1"/>
</dbReference>
<dbReference type="InterPro" id="IPR014978">
    <property type="entry name" value="Gln-Leu-Gln_QLQ"/>
</dbReference>
<comment type="subcellular location">
    <subcellularLocation>
        <location evidence="1 4 5">Nucleus</location>
    </subcellularLocation>
</comment>
<dbReference type="InterPro" id="IPR031137">
    <property type="entry name" value="GRF"/>
</dbReference>
<evidence type="ECO:0000256" key="3">
    <source>
        <dbReference type="ARBA" id="ARBA00023242"/>
    </source>
</evidence>
<dbReference type="Pfam" id="PF08879">
    <property type="entry name" value="WRC"/>
    <property type="match status" value="1"/>
</dbReference>
<comment type="caution">
    <text evidence="9">The sequence shown here is derived from an EMBL/GenBank/DDBJ whole genome shotgun (WGS) entry which is preliminary data.</text>
</comment>
<accession>A0A811MME8</accession>
<gene>
    <name evidence="9" type="ORF">NCGR_LOCUS4209</name>
</gene>
<feature type="domain" description="WRC" evidence="8">
    <location>
        <begin position="223"/>
        <end position="267"/>
    </location>
</feature>
<evidence type="ECO:0000256" key="1">
    <source>
        <dbReference type="ARBA" id="ARBA00004123"/>
    </source>
</evidence>
<keyword evidence="10" id="KW-1185">Reference proteome</keyword>
<keyword evidence="5" id="KW-0805">Transcription regulation</keyword>
<evidence type="ECO:0000256" key="6">
    <source>
        <dbReference type="SAM" id="MobiDB-lite"/>
    </source>
</evidence>
<keyword evidence="5" id="KW-0010">Activator</keyword>
<evidence type="ECO:0000256" key="5">
    <source>
        <dbReference type="RuleBase" id="RU367127"/>
    </source>
</evidence>
<dbReference type="GO" id="GO:0006351">
    <property type="term" value="P:DNA-templated transcription"/>
    <property type="evidence" value="ECO:0007669"/>
    <property type="project" value="UniProtKB-UniRule"/>
</dbReference>
<feature type="domain" description="QLQ" evidence="7">
    <location>
        <begin position="157"/>
        <end position="192"/>
    </location>
</feature>
<dbReference type="PROSITE" id="PS51666">
    <property type="entry name" value="QLQ"/>
    <property type="match status" value="1"/>
</dbReference>
<evidence type="ECO:0000313" key="9">
    <source>
        <dbReference type="EMBL" id="CAD6206507.1"/>
    </source>
</evidence>
<keyword evidence="3 4" id="KW-0539">Nucleus</keyword>
<feature type="region of interest" description="Disordered" evidence="6">
    <location>
        <begin position="33"/>
        <end position="53"/>
    </location>
</feature>
<evidence type="ECO:0000259" key="7">
    <source>
        <dbReference type="PROSITE" id="PS51666"/>
    </source>
</evidence>
<keyword evidence="5" id="KW-0804">Transcription</keyword>